<dbReference type="SUPFAM" id="SSF57535">
    <property type="entry name" value="Complement control module/SCR domain"/>
    <property type="match status" value="1"/>
</dbReference>
<feature type="chain" id="PRO_5026782100" evidence="4">
    <location>
        <begin position="28"/>
        <end position="335"/>
    </location>
</feature>
<reference evidence="7 8" key="1">
    <citation type="submission" date="2020-06" db="EMBL/GenBank/DDBJ databases">
        <authorList>
            <person name="Li R."/>
            <person name="Bekaert M."/>
        </authorList>
    </citation>
    <scope>NUCLEOTIDE SEQUENCE [LARGE SCALE GENOMIC DNA]</scope>
    <source>
        <strain evidence="8">wild</strain>
    </source>
</reference>
<dbReference type="InterPro" id="IPR016187">
    <property type="entry name" value="CTDL_fold"/>
</dbReference>
<dbReference type="EMBL" id="CACVKT020005998">
    <property type="protein sequence ID" value="CAC5399326.1"/>
    <property type="molecule type" value="Genomic_DNA"/>
</dbReference>
<evidence type="ECO:0000256" key="4">
    <source>
        <dbReference type="SAM" id="SignalP"/>
    </source>
</evidence>
<evidence type="ECO:0000256" key="1">
    <source>
        <dbReference type="ARBA" id="ARBA00022729"/>
    </source>
</evidence>
<keyword evidence="2 3" id="KW-1015">Disulfide bond</keyword>
<dbReference type="InterPro" id="IPR000436">
    <property type="entry name" value="Sushi_SCR_CCP_dom"/>
</dbReference>
<dbReference type="InterPro" id="IPR035976">
    <property type="entry name" value="Sushi/SCR/CCP_sf"/>
</dbReference>
<proteinExistence type="predicted"/>
<evidence type="ECO:0000256" key="3">
    <source>
        <dbReference type="PROSITE-ProRule" id="PRU00302"/>
    </source>
</evidence>
<evidence type="ECO:0000313" key="7">
    <source>
        <dbReference type="EMBL" id="CAC5399326.1"/>
    </source>
</evidence>
<dbReference type="PANTHER" id="PTHR22803">
    <property type="entry name" value="MANNOSE, PHOSPHOLIPASE, LECTIN RECEPTOR RELATED"/>
    <property type="match status" value="1"/>
</dbReference>
<evidence type="ECO:0000259" key="5">
    <source>
        <dbReference type="PROSITE" id="PS50041"/>
    </source>
</evidence>
<dbReference type="InterPro" id="IPR016186">
    <property type="entry name" value="C-type_lectin-like/link_sf"/>
</dbReference>
<organism evidence="7 8">
    <name type="scientific">Mytilus coruscus</name>
    <name type="common">Sea mussel</name>
    <dbReference type="NCBI Taxonomy" id="42192"/>
    <lineage>
        <taxon>Eukaryota</taxon>
        <taxon>Metazoa</taxon>
        <taxon>Spiralia</taxon>
        <taxon>Lophotrochozoa</taxon>
        <taxon>Mollusca</taxon>
        <taxon>Bivalvia</taxon>
        <taxon>Autobranchia</taxon>
        <taxon>Pteriomorphia</taxon>
        <taxon>Mytilida</taxon>
        <taxon>Mytiloidea</taxon>
        <taxon>Mytilidae</taxon>
        <taxon>Mytilinae</taxon>
        <taxon>Mytilus</taxon>
    </lineage>
</organism>
<dbReference type="InterPro" id="IPR001304">
    <property type="entry name" value="C-type_lectin-like"/>
</dbReference>
<evidence type="ECO:0000313" key="8">
    <source>
        <dbReference type="Proteomes" id="UP000507470"/>
    </source>
</evidence>
<dbReference type="PROSITE" id="PS00615">
    <property type="entry name" value="C_TYPE_LECTIN_1"/>
    <property type="match status" value="1"/>
</dbReference>
<accession>A0A6J8CUY5</accession>
<name>A0A6J8CUY5_MYTCO</name>
<comment type="caution">
    <text evidence="3">Lacks conserved residue(s) required for the propagation of feature annotation.</text>
</comment>
<feature type="domain" description="Sushi" evidence="6">
    <location>
        <begin position="144"/>
        <end position="203"/>
    </location>
</feature>
<dbReference type="Proteomes" id="UP000507470">
    <property type="component" value="Unassembled WGS sequence"/>
</dbReference>
<feature type="signal peptide" evidence="4">
    <location>
        <begin position="1"/>
        <end position="27"/>
    </location>
</feature>
<evidence type="ECO:0000256" key="2">
    <source>
        <dbReference type="ARBA" id="ARBA00023157"/>
    </source>
</evidence>
<evidence type="ECO:0000259" key="6">
    <source>
        <dbReference type="PROSITE" id="PS50923"/>
    </source>
</evidence>
<keyword evidence="1 4" id="KW-0732">Signal</keyword>
<protein>
    <submittedName>
        <fullName evidence="7">MRC</fullName>
    </submittedName>
</protein>
<dbReference type="InterPro" id="IPR018378">
    <property type="entry name" value="C-type_lectin_CS"/>
</dbReference>
<keyword evidence="8" id="KW-1185">Reference proteome</keyword>
<gene>
    <name evidence="7" type="ORF">MCOR_33599</name>
</gene>
<dbReference type="AlphaFoldDB" id="A0A6J8CUY5"/>
<dbReference type="PROSITE" id="PS50923">
    <property type="entry name" value="SUSHI"/>
    <property type="match status" value="1"/>
</dbReference>
<dbReference type="Gene3D" id="3.10.100.10">
    <property type="entry name" value="Mannose-Binding Protein A, subunit A"/>
    <property type="match status" value="1"/>
</dbReference>
<dbReference type="PROSITE" id="PS50041">
    <property type="entry name" value="C_TYPE_LECTIN_2"/>
    <property type="match status" value="1"/>
</dbReference>
<feature type="domain" description="C-type lectin" evidence="5">
    <location>
        <begin position="212"/>
        <end position="330"/>
    </location>
</feature>
<dbReference type="InterPro" id="IPR050111">
    <property type="entry name" value="C-type_lectin/snaclec_domain"/>
</dbReference>
<feature type="disulfide bond" evidence="3">
    <location>
        <begin position="146"/>
        <end position="189"/>
    </location>
</feature>
<dbReference type="OrthoDB" id="6093115at2759"/>
<dbReference type="SUPFAM" id="SSF56436">
    <property type="entry name" value="C-type lectin-like"/>
    <property type="match status" value="1"/>
</dbReference>
<dbReference type="Pfam" id="PF00059">
    <property type="entry name" value="Lectin_C"/>
    <property type="match status" value="1"/>
</dbReference>
<sequence>MKGVTSLFLLQNVMSICSWSLDNVCEADDIKCQNTQISNPGEIVYGQCYRHAALRRLLKVSFLTCLKECMKTSNCVNVSYRRGWKMCDINGNVKSEVELVQEHGCFSSNISSWSKTLVGKCANHSCKDGYICVLKGDVITCELAYCIGRPSVANALLNEPFGLSRDHGHGMMYKCANGLKLSGKPFAVCHKTGIWKSMFICEKSCEKGWIKFGDHCYYIGPDEKTWDDSKADCIRKGSYLVKIEDASENRWLQTVMTDNNIGKLWICAHDIGIEGTWCWIYDNTTVNFTNWGVGEPNNHEGNENCAELSEAALYGWNDGVCTSVLQYICERQIQA</sequence>
<keyword evidence="3" id="KW-0768">Sushi</keyword>
<dbReference type="SMART" id="SM00034">
    <property type="entry name" value="CLECT"/>
    <property type="match status" value="1"/>
</dbReference>